<reference evidence="1 2" key="1">
    <citation type="submission" date="2021-02" db="EMBL/GenBank/DDBJ databases">
        <title>Complete genome of Desulfoluna sp. strain ASN36.</title>
        <authorList>
            <person name="Takahashi A."/>
            <person name="Kojima H."/>
            <person name="Fukui M."/>
        </authorList>
    </citation>
    <scope>NUCLEOTIDE SEQUENCE [LARGE SCALE GENOMIC DNA]</scope>
    <source>
        <strain evidence="1 2">ASN36</strain>
    </source>
</reference>
<evidence type="ECO:0000313" key="2">
    <source>
        <dbReference type="Proteomes" id="UP001320148"/>
    </source>
</evidence>
<protein>
    <submittedName>
        <fullName evidence="1">Uncharacterized protein</fullName>
    </submittedName>
</protein>
<accession>A0ABM7PFA2</accession>
<keyword evidence="2" id="KW-1185">Reference proteome</keyword>
<dbReference type="EMBL" id="AP024488">
    <property type="protein sequence ID" value="BCS95911.1"/>
    <property type="molecule type" value="Genomic_DNA"/>
</dbReference>
<name>A0ABM7PFA2_9BACT</name>
<dbReference type="RefSeq" id="WP_236892261.1">
    <property type="nucleotide sequence ID" value="NZ_AP024488.1"/>
</dbReference>
<evidence type="ECO:0000313" key="1">
    <source>
        <dbReference type="EMBL" id="BCS95911.1"/>
    </source>
</evidence>
<proteinExistence type="predicted"/>
<sequence>MLISEHKFTQIATAMESGARIELGATPYDDSLVRAYHDTDLIAECKGTYADLDEALSEMDDLLQGWNDDNIYGEFDV</sequence>
<organism evidence="1 2">
    <name type="scientific">Desulfoluna limicola</name>
    <dbReference type="NCBI Taxonomy" id="2810562"/>
    <lineage>
        <taxon>Bacteria</taxon>
        <taxon>Pseudomonadati</taxon>
        <taxon>Thermodesulfobacteriota</taxon>
        <taxon>Desulfobacteria</taxon>
        <taxon>Desulfobacterales</taxon>
        <taxon>Desulfolunaceae</taxon>
        <taxon>Desulfoluna</taxon>
    </lineage>
</organism>
<gene>
    <name evidence="1" type="ORF">DSLASN_15430</name>
</gene>
<dbReference type="Proteomes" id="UP001320148">
    <property type="component" value="Chromosome"/>
</dbReference>